<dbReference type="SFLD" id="SFLDS00019">
    <property type="entry name" value="Glutathione_Transferase_(cytos"/>
    <property type="match status" value="1"/>
</dbReference>
<dbReference type="SFLD" id="SFLDG01205">
    <property type="entry name" value="AMPS.1"/>
    <property type="match status" value="1"/>
</dbReference>
<dbReference type="PANTHER" id="PTHR11571:SF252">
    <property type="entry name" value="GLUTATHIONE S-TRANSFERASE"/>
    <property type="match status" value="1"/>
</dbReference>
<dbReference type="InterPro" id="IPR036249">
    <property type="entry name" value="Thioredoxin-like_sf"/>
</dbReference>
<dbReference type="CDD" id="cd03192">
    <property type="entry name" value="GST_C_Sigma_like"/>
    <property type="match status" value="1"/>
</dbReference>
<evidence type="ECO:0000313" key="3">
    <source>
        <dbReference type="EMBL" id="KAL2917171.1"/>
    </source>
</evidence>
<feature type="domain" description="GST N-terminal" evidence="1">
    <location>
        <begin position="5"/>
        <end position="83"/>
    </location>
</feature>
<dbReference type="InterPro" id="IPR036282">
    <property type="entry name" value="Glutathione-S-Trfase_C_sf"/>
</dbReference>
<dbReference type="EMBL" id="JADGIZ020000012">
    <property type="protein sequence ID" value="KAL2917171.1"/>
    <property type="molecule type" value="Genomic_DNA"/>
</dbReference>
<dbReference type="PANTHER" id="PTHR11571">
    <property type="entry name" value="GLUTATHIONE S-TRANSFERASE"/>
    <property type="match status" value="1"/>
</dbReference>
<dbReference type="Gene3D" id="1.20.1050.10">
    <property type="match status" value="1"/>
</dbReference>
<protein>
    <recommendedName>
        <fullName evidence="6">Glutathione S-transferase</fullName>
    </recommendedName>
</protein>
<evidence type="ECO:0000259" key="2">
    <source>
        <dbReference type="PROSITE" id="PS50405"/>
    </source>
</evidence>
<dbReference type="SUPFAM" id="SSF52833">
    <property type="entry name" value="Thioredoxin-like"/>
    <property type="match status" value="1"/>
</dbReference>
<dbReference type="CDD" id="cd03039">
    <property type="entry name" value="GST_N_Sigma_like"/>
    <property type="match status" value="1"/>
</dbReference>
<dbReference type="PROSITE" id="PS50404">
    <property type="entry name" value="GST_NTER"/>
    <property type="match status" value="1"/>
</dbReference>
<dbReference type="EMBL" id="JADGIZ020000012">
    <property type="protein sequence ID" value="KAL2917192.1"/>
    <property type="molecule type" value="Genomic_DNA"/>
</dbReference>
<evidence type="ECO:0008006" key="6">
    <source>
        <dbReference type="Google" id="ProtNLM"/>
    </source>
</evidence>
<evidence type="ECO:0000313" key="4">
    <source>
        <dbReference type="EMBL" id="KAL2917192.1"/>
    </source>
</evidence>
<sequence length="211" mass="23582">MTVQPSLKLTYWDITARGEPTRLALTIGGIPFEDHRVARSDWPELKKKTPFGQIPVLTVNGVTQVAQSNGLLRYAGTLAGLYPAADPLKAALVDQVVLHIEDMYNMLYATFVEENEERRKAARKALGDERFPPMFASLDAVIAKHTGGKWCVGDSMTVADIGVYTFVSYFKWRDFSPMPKTLTDSYPHIMGVFEAVGAHPRVIEWEAAHRK</sequence>
<dbReference type="Pfam" id="PF14497">
    <property type="entry name" value="GST_C_3"/>
    <property type="match status" value="1"/>
</dbReference>
<keyword evidence="5" id="KW-1185">Reference proteome</keyword>
<dbReference type="Gene3D" id="3.40.30.10">
    <property type="entry name" value="Glutaredoxin"/>
    <property type="match status" value="1"/>
</dbReference>
<dbReference type="Proteomes" id="UP001527925">
    <property type="component" value="Unassembled WGS sequence"/>
</dbReference>
<evidence type="ECO:0000313" key="5">
    <source>
        <dbReference type="Proteomes" id="UP001527925"/>
    </source>
</evidence>
<proteinExistence type="predicted"/>
<dbReference type="InterPro" id="IPR040079">
    <property type="entry name" value="Glutathione_S-Trfase"/>
</dbReference>
<name>A0ABR4NCF4_9FUNG</name>
<dbReference type="PROSITE" id="PS50405">
    <property type="entry name" value="GST_CTER"/>
    <property type="match status" value="1"/>
</dbReference>
<feature type="domain" description="GST C-terminal" evidence="2">
    <location>
        <begin position="86"/>
        <end position="211"/>
    </location>
</feature>
<dbReference type="SFLD" id="SFLDG00363">
    <property type="entry name" value="AMPS_(cytGST):_Alpha-__Mu-__Pi"/>
    <property type="match status" value="1"/>
</dbReference>
<accession>A0ABR4NCF4</accession>
<dbReference type="SUPFAM" id="SSF47616">
    <property type="entry name" value="GST C-terminal domain-like"/>
    <property type="match status" value="1"/>
</dbReference>
<dbReference type="InterPro" id="IPR004045">
    <property type="entry name" value="Glutathione_S-Trfase_N"/>
</dbReference>
<dbReference type="Pfam" id="PF02798">
    <property type="entry name" value="GST_N"/>
    <property type="match status" value="1"/>
</dbReference>
<gene>
    <name evidence="3" type="ORF">HK105_203235</name>
    <name evidence="4" type="ORF">HK105_203256</name>
</gene>
<reference evidence="4 5" key="1">
    <citation type="submission" date="2023-09" db="EMBL/GenBank/DDBJ databases">
        <title>Pangenome analysis of Batrachochytrium dendrobatidis and related Chytrids.</title>
        <authorList>
            <person name="Yacoub M.N."/>
            <person name="Stajich J.E."/>
            <person name="James T.Y."/>
        </authorList>
    </citation>
    <scope>NUCLEOTIDE SEQUENCE [LARGE SCALE GENOMIC DNA]</scope>
    <source>
        <strain evidence="4 5">JEL0888</strain>
    </source>
</reference>
<dbReference type="InterPro" id="IPR050213">
    <property type="entry name" value="GST_superfamily"/>
</dbReference>
<dbReference type="InterPro" id="IPR010987">
    <property type="entry name" value="Glutathione-S-Trfase_C-like"/>
</dbReference>
<evidence type="ECO:0000259" key="1">
    <source>
        <dbReference type="PROSITE" id="PS50404"/>
    </source>
</evidence>
<comment type="caution">
    <text evidence="4">The sequence shown here is derived from an EMBL/GenBank/DDBJ whole genome shotgun (WGS) entry which is preliminary data.</text>
</comment>
<dbReference type="InterPro" id="IPR004046">
    <property type="entry name" value="GST_C"/>
</dbReference>
<organism evidence="4 5">
    <name type="scientific">Polyrhizophydium stewartii</name>
    <dbReference type="NCBI Taxonomy" id="2732419"/>
    <lineage>
        <taxon>Eukaryota</taxon>
        <taxon>Fungi</taxon>
        <taxon>Fungi incertae sedis</taxon>
        <taxon>Chytridiomycota</taxon>
        <taxon>Chytridiomycota incertae sedis</taxon>
        <taxon>Chytridiomycetes</taxon>
        <taxon>Rhizophydiales</taxon>
        <taxon>Rhizophydiales incertae sedis</taxon>
        <taxon>Polyrhizophydium</taxon>
    </lineage>
</organism>